<dbReference type="Pfam" id="PF00296">
    <property type="entry name" value="Bac_luciferase"/>
    <property type="match status" value="1"/>
</dbReference>
<protein>
    <submittedName>
        <fullName evidence="6">Luciferase-like monooxygenase</fullName>
    </submittedName>
</protein>
<dbReference type="PANTHER" id="PTHR42847">
    <property type="entry name" value="ALKANESULFONATE MONOOXYGENASE"/>
    <property type="match status" value="1"/>
</dbReference>
<dbReference type="STRING" id="1045774.SAMN05421872_11827"/>
<evidence type="ECO:0000313" key="7">
    <source>
        <dbReference type="Proteomes" id="UP000199034"/>
    </source>
</evidence>
<evidence type="ECO:0000256" key="4">
    <source>
        <dbReference type="ARBA" id="ARBA00023033"/>
    </source>
</evidence>
<dbReference type="EMBL" id="FMZM01000018">
    <property type="protein sequence ID" value="SDE26769.1"/>
    <property type="molecule type" value="Genomic_DNA"/>
</dbReference>
<sequence length="265" mass="28147">MEHGVACSLRTRPGTRLAEAVTEAAWTAEEAGLASWWTVGDREAAADRSFDPLLGLQCAARATTRLRLATSGDLLSLASPAVRAKQLATLDWLSRGRAEVGLDLAVPPPVLADPFLEEERDSLEVALEHLAGMRALWTQDRAGHQGRVLSFAGAIALPKPVGARVPKTHVRATSTEVLERVVAAGVVPDGWLAWQQSADELVHGIGELTAVVGDAAEQVRRTWFVPVADYYAARDSVPGLGVRVDELVAVLDHVPAPVEVAALAA</sequence>
<evidence type="ECO:0000256" key="1">
    <source>
        <dbReference type="ARBA" id="ARBA00022630"/>
    </source>
</evidence>
<dbReference type="Gene3D" id="3.20.20.30">
    <property type="entry name" value="Luciferase-like domain"/>
    <property type="match status" value="1"/>
</dbReference>
<keyword evidence="2" id="KW-0288">FMN</keyword>
<keyword evidence="1" id="KW-0285">Flavoprotein</keyword>
<evidence type="ECO:0000256" key="2">
    <source>
        <dbReference type="ARBA" id="ARBA00022643"/>
    </source>
</evidence>
<dbReference type="GO" id="GO:0004497">
    <property type="term" value="F:monooxygenase activity"/>
    <property type="evidence" value="ECO:0007669"/>
    <property type="project" value="UniProtKB-KW"/>
</dbReference>
<evidence type="ECO:0000259" key="5">
    <source>
        <dbReference type="Pfam" id="PF00296"/>
    </source>
</evidence>
<reference evidence="6 7" key="1">
    <citation type="submission" date="2016-10" db="EMBL/GenBank/DDBJ databases">
        <authorList>
            <person name="de Groot N.N."/>
        </authorList>
    </citation>
    <scope>NUCLEOTIDE SEQUENCE [LARGE SCALE GENOMIC DNA]</scope>
    <source>
        <strain evidence="6 7">CGMCC 4.6858</strain>
    </source>
</reference>
<dbReference type="InterPro" id="IPR011251">
    <property type="entry name" value="Luciferase-like_dom"/>
</dbReference>
<evidence type="ECO:0000256" key="3">
    <source>
        <dbReference type="ARBA" id="ARBA00023002"/>
    </source>
</evidence>
<name>A0A1G7BIA5_9ACTN</name>
<dbReference type="RefSeq" id="WP_090860905.1">
    <property type="nucleotide sequence ID" value="NZ_FMZM01000018.1"/>
</dbReference>
<keyword evidence="4 6" id="KW-0503">Monooxygenase</keyword>
<organism evidence="6 7">
    <name type="scientific">Nocardioides lianchengensis</name>
    <dbReference type="NCBI Taxonomy" id="1045774"/>
    <lineage>
        <taxon>Bacteria</taxon>
        <taxon>Bacillati</taxon>
        <taxon>Actinomycetota</taxon>
        <taxon>Actinomycetes</taxon>
        <taxon>Propionibacteriales</taxon>
        <taxon>Nocardioidaceae</taxon>
        <taxon>Nocardioides</taxon>
    </lineage>
</organism>
<proteinExistence type="predicted"/>
<dbReference type="GO" id="GO:0016705">
    <property type="term" value="F:oxidoreductase activity, acting on paired donors, with incorporation or reduction of molecular oxygen"/>
    <property type="evidence" value="ECO:0007669"/>
    <property type="project" value="InterPro"/>
</dbReference>
<gene>
    <name evidence="6" type="ORF">SAMN05421872_11827</name>
</gene>
<feature type="domain" description="Luciferase-like" evidence="5">
    <location>
        <begin position="3"/>
        <end position="227"/>
    </location>
</feature>
<dbReference type="OrthoDB" id="5169673at2"/>
<keyword evidence="3" id="KW-0560">Oxidoreductase</keyword>
<dbReference type="InterPro" id="IPR050172">
    <property type="entry name" value="SsuD_RutA_monooxygenase"/>
</dbReference>
<dbReference type="SUPFAM" id="SSF51679">
    <property type="entry name" value="Bacterial luciferase-like"/>
    <property type="match status" value="1"/>
</dbReference>
<dbReference type="PANTHER" id="PTHR42847:SF4">
    <property type="entry name" value="ALKANESULFONATE MONOOXYGENASE-RELATED"/>
    <property type="match status" value="1"/>
</dbReference>
<dbReference type="Proteomes" id="UP000199034">
    <property type="component" value="Unassembled WGS sequence"/>
</dbReference>
<dbReference type="InterPro" id="IPR036661">
    <property type="entry name" value="Luciferase-like_sf"/>
</dbReference>
<keyword evidence="7" id="KW-1185">Reference proteome</keyword>
<dbReference type="AlphaFoldDB" id="A0A1G7BIA5"/>
<evidence type="ECO:0000313" key="6">
    <source>
        <dbReference type="EMBL" id="SDE26769.1"/>
    </source>
</evidence>
<accession>A0A1G7BIA5</accession>